<evidence type="ECO:0000256" key="2">
    <source>
        <dbReference type="ARBA" id="ARBA00006739"/>
    </source>
</evidence>
<dbReference type="PATRIC" id="fig|679936.5.peg.3438"/>
<dbReference type="KEGG" id="sap:Sulac_3322"/>
<evidence type="ECO:0000256" key="4">
    <source>
        <dbReference type="ARBA" id="ARBA00022679"/>
    </source>
</evidence>
<evidence type="ECO:0000313" key="6">
    <source>
        <dbReference type="EMBL" id="AEW06768.1"/>
    </source>
</evidence>
<gene>
    <name evidence="6" type="ordered locus">Sulac_3322</name>
</gene>
<evidence type="ECO:0000259" key="5">
    <source>
        <dbReference type="Pfam" id="PF00535"/>
    </source>
</evidence>
<dbReference type="InterPro" id="IPR029044">
    <property type="entry name" value="Nucleotide-diphossugar_trans"/>
</dbReference>
<reference evidence="7" key="1">
    <citation type="submission" date="2011-12" db="EMBL/GenBank/DDBJ databases">
        <title>The complete genome of chromosome of Sulfobacillus acidophilus DSM 10332.</title>
        <authorList>
            <person name="Lucas S."/>
            <person name="Han J."/>
            <person name="Lapidus A."/>
            <person name="Bruce D."/>
            <person name="Goodwin L."/>
            <person name="Pitluck S."/>
            <person name="Peters L."/>
            <person name="Kyrpides N."/>
            <person name="Mavromatis K."/>
            <person name="Ivanova N."/>
            <person name="Mikhailova N."/>
            <person name="Chertkov O."/>
            <person name="Saunders E."/>
            <person name="Detter J.C."/>
            <person name="Tapia R."/>
            <person name="Han C."/>
            <person name="Land M."/>
            <person name="Hauser L."/>
            <person name="Markowitz V."/>
            <person name="Cheng J.-F."/>
            <person name="Hugenholtz P."/>
            <person name="Woyke T."/>
            <person name="Wu D."/>
            <person name="Pukall R."/>
            <person name="Gehrich-Schroeter G."/>
            <person name="Schneider S."/>
            <person name="Klenk H.-P."/>
            <person name="Eisen J.A."/>
        </authorList>
    </citation>
    <scope>NUCLEOTIDE SEQUENCE [LARGE SCALE GENOMIC DNA]</scope>
    <source>
        <strain evidence="7">ATCC 700253 / DSM 10332 / NAL</strain>
    </source>
</reference>
<dbReference type="Gene3D" id="3.90.550.10">
    <property type="entry name" value="Spore Coat Polysaccharide Biosynthesis Protein SpsA, Chain A"/>
    <property type="match status" value="1"/>
</dbReference>
<sequence length="289" mass="33366">MTVSVVVATYNREEVLLETVADLLQQSYTDREIIVVDQSPTHEAATRRQLTDWHQQGRIRWVRLESPGLTRARNYGISLSQGEYVVFVDDDVRILDQDFLRHYVTCFQETGAAAIAGRVLEPDRPPLRVKRRIGDLGFFGQREPGFGSDWSGPAYSVRGCNMAFRRTVLDEVGGFDEGFTRSAFREDTDVAWRIRERGYAIWFCHTAWLYHLSAPSGGTRDRSIQFFEDVIENDIRFASRRLKGARKWAWLARLYASRVAKAGWTTGHWRSLHQAYMRALSRQRREASP</sequence>
<keyword evidence="4 6" id="KW-0808">Transferase</keyword>
<keyword evidence="7" id="KW-1185">Reference proteome</keyword>
<dbReference type="HOGENOM" id="CLU_962866_0_0_9"/>
<protein>
    <submittedName>
        <fullName evidence="6">Glycosyl transferase family 2</fullName>
    </submittedName>
</protein>
<comment type="similarity">
    <text evidence="2">Belongs to the glycosyltransferase 2 family.</text>
</comment>
<dbReference type="SUPFAM" id="SSF53448">
    <property type="entry name" value="Nucleotide-diphospho-sugar transferases"/>
    <property type="match status" value="1"/>
</dbReference>
<dbReference type="PANTHER" id="PTHR43179:SF12">
    <property type="entry name" value="GALACTOFURANOSYLTRANSFERASE GLFT2"/>
    <property type="match status" value="1"/>
</dbReference>
<evidence type="ECO:0000256" key="3">
    <source>
        <dbReference type="ARBA" id="ARBA00022676"/>
    </source>
</evidence>
<dbReference type="Pfam" id="PF00535">
    <property type="entry name" value="Glycos_transf_2"/>
    <property type="match status" value="1"/>
</dbReference>
<comment type="pathway">
    <text evidence="1">Cell wall biogenesis; cell wall polysaccharide biosynthesis.</text>
</comment>
<accession>G8TT68</accession>
<evidence type="ECO:0000256" key="1">
    <source>
        <dbReference type="ARBA" id="ARBA00004776"/>
    </source>
</evidence>
<dbReference type="STRING" id="679936.Sulac_3322"/>
<dbReference type="AlphaFoldDB" id="G8TT68"/>
<proteinExistence type="inferred from homology"/>
<keyword evidence="3" id="KW-0328">Glycosyltransferase</keyword>
<feature type="domain" description="Glycosyltransferase 2-like" evidence="5">
    <location>
        <begin position="4"/>
        <end position="172"/>
    </location>
</feature>
<organism evidence="6 7">
    <name type="scientific">Sulfobacillus acidophilus (strain ATCC 700253 / DSM 10332 / NAL)</name>
    <dbReference type="NCBI Taxonomy" id="679936"/>
    <lineage>
        <taxon>Bacteria</taxon>
        <taxon>Bacillati</taxon>
        <taxon>Bacillota</taxon>
        <taxon>Clostridia</taxon>
        <taxon>Eubacteriales</taxon>
        <taxon>Clostridiales Family XVII. Incertae Sedis</taxon>
        <taxon>Sulfobacillus</taxon>
    </lineage>
</organism>
<dbReference type="PANTHER" id="PTHR43179">
    <property type="entry name" value="RHAMNOSYLTRANSFERASE WBBL"/>
    <property type="match status" value="1"/>
</dbReference>
<dbReference type="GO" id="GO:0016757">
    <property type="term" value="F:glycosyltransferase activity"/>
    <property type="evidence" value="ECO:0007669"/>
    <property type="project" value="UniProtKB-KW"/>
</dbReference>
<dbReference type="InterPro" id="IPR001173">
    <property type="entry name" value="Glyco_trans_2-like"/>
</dbReference>
<dbReference type="Proteomes" id="UP000005439">
    <property type="component" value="Chromosome"/>
</dbReference>
<dbReference type="EMBL" id="CP003179">
    <property type="protein sequence ID" value="AEW06768.1"/>
    <property type="molecule type" value="Genomic_DNA"/>
</dbReference>
<name>G8TT68_SULAD</name>
<reference evidence="6 7" key="2">
    <citation type="journal article" date="2012" name="Stand. Genomic Sci.">
        <title>Complete genome sequence of the moderately thermophilic mineral-sulfide-oxidizing firmicute Sulfobacillus acidophilus type strain (NAL(T)).</title>
        <authorList>
            <person name="Anderson I."/>
            <person name="Chertkov O."/>
            <person name="Chen A."/>
            <person name="Saunders E."/>
            <person name="Lapidus A."/>
            <person name="Nolan M."/>
            <person name="Lucas S."/>
            <person name="Hammon N."/>
            <person name="Deshpande S."/>
            <person name="Cheng J.F."/>
            <person name="Han C."/>
            <person name="Tapia R."/>
            <person name="Goodwin L.A."/>
            <person name="Pitluck S."/>
            <person name="Liolios K."/>
            <person name="Pagani I."/>
            <person name="Ivanova N."/>
            <person name="Mikhailova N."/>
            <person name="Pati A."/>
            <person name="Palaniappan K."/>
            <person name="Land M."/>
            <person name="Pan C."/>
            <person name="Rohde M."/>
            <person name="Pukall R."/>
            <person name="Goker M."/>
            <person name="Detter J.C."/>
            <person name="Woyke T."/>
            <person name="Bristow J."/>
            <person name="Eisen J.A."/>
            <person name="Markowitz V."/>
            <person name="Hugenholtz P."/>
            <person name="Kyrpides N.C."/>
            <person name="Klenk H.P."/>
            <person name="Mavromatis K."/>
        </authorList>
    </citation>
    <scope>NUCLEOTIDE SEQUENCE [LARGE SCALE GENOMIC DNA]</scope>
    <source>
        <strain evidence="7">ATCC 700253 / DSM 10332 / NAL</strain>
    </source>
</reference>
<evidence type="ECO:0000313" key="7">
    <source>
        <dbReference type="Proteomes" id="UP000005439"/>
    </source>
</evidence>